<dbReference type="Proteomes" id="UP001307849">
    <property type="component" value="Unassembled WGS sequence"/>
</dbReference>
<comment type="caution">
    <text evidence="3">The sequence shown here is derived from an EMBL/GenBank/DDBJ whole genome shotgun (WGS) entry which is preliminary data.</text>
</comment>
<keyword evidence="2" id="KW-0732">Signal</keyword>
<evidence type="ECO:0000313" key="3">
    <source>
        <dbReference type="EMBL" id="KAK6521732.1"/>
    </source>
</evidence>
<evidence type="ECO:0000256" key="1">
    <source>
        <dbReference type="SAM" id="MobiDB-lite"/>
    </source>
</evidence>
<feature type="region of interest" description="Disordered" evidence="1">
    <location>
        <begin position="86"/>
        <end position="105"/>
    </location>
</feature>
<organism evidence="3 4">
    <name type="scientific">Arthrobotrys conoides</name>
    <dbReference type="NCBI Taxonomy" id="74498"/>
    <lineage>
        <taxon>Eukaryota</taxon>
        <taxon>Fungi</taxon>
        <taxon>Dikarya</taxon>
        <taxon>Ascomycota</taxon>
        <taxon>Pezizomycotina</taxon>
        <taxon>Orbiliomycetes</taxon>
        <taxon>Orbiliales</taxon>
        <taxon>Orbiliaceae</taxon>
        <taxon>Arthrobotrys</taxon>
    </lineage>
</organism>
<dbReference type="EMBL" id="JAVHJM010000001">
    <property type="protein sequence ID" value="KAK6521732.1"/>
    <property type="molecule type" value="Genomic_DNA"/>
</dbReference>
<reference evidence="3 4" key="1">
    <citation type="submission" date="2019-10" db="EMBL/GenBank/DDBJ databases">
        <authorList>
            <person name="Palmer J.M."/>
        </authorList>
    </citation>
    <scope>NUCLEOTIDE SEQUENCE [LARGE SCALE GENOMIC DNA]</scope>
    <source>
        <strain evidence="3 4">TWF506</strain>
    </source>
</reference>
<dbReference type="AlphaFoldDB" id="A0AAN8RRP2"/>
<evidence type="ECO:0000256" key="2">
    <source>
        <dbReference type="SAM" id="SignalP"/>
    </source>
</evidence>
<proteinExistence type="predicted"/>
<evidence type="ECO:0000313" key="4">
    <source>
        <dbReference type="Proteomes" id="UP001307849"/>
    </source>
</evidence>
<protein>
    <submittedName>
        <fullName evidence="3">Uncharacterized protein</fullName>
    </submittedName>
</protein>
<accession>A0AAN8RRP2</accession>
<gene>
    <name evidence="3" type="ORF">TWF506_001935</name>
</gene>
<feature type="chain" id="PRO_5043007942" evidence="2">
    <location>
        <begin position="18"/>
        <end position="441"/>
    </location>
</feature>
<keyword evidence="4" id="KW-1185">Reference proteome</keyword>
<feature type="signal peptide" evidence="2">
    <location>
        <begin position="1"/>
        <end position="17"/>
    </location>
</feature>
<name>A0AAN8RRP2_9PEZI</name>
<sequence>MKLQLASIFGLLALSEAAVLDRRQNSCSYNNCLRALIRRTELGVNVAGECAIYAPGSGVVATTIVVTATVTATEVVAVVETATDTATSTDTATDTDTSTETSTETQLFTQTDSQTSRATAFDTATFTSDVTVVGTTVATTPTITIALPTVMIAKRQASLITFSDVPASPAPTYASACSAWAKYSSACSCLTSVVSPITTAVPATFTSSDISTFTEISSSTTLSTTTSTFITTTTTTTTVTATITGTISTTDTISPTVTTVTDLVTDASTTIINPVTTVTSTTDAPAVTWVAVKIVGREDDANKAGQYLRVGPSVSEGVSRVNWTSSEAEAENFYWNPDTKQIKIDTTDGPRFICTQLVENDALFVHIMSEALCTTYFAPKLRFTLDIGNHYTLDNTRFKKFGYRTDSDHFIIAKDSINWSQYQANEVFLKAVNGLEEEVPE</sequence>